<keyword evidence="3" id="KW-1185">Reference proteome</keyword>
<evidence type="ECO:0000256" key="1">
    <source>
        <dbReference type="SAM" id="MobiDB-lite"/>
    </source>
</evidence>
<reference evidence="2 3" key="1">
    <citation type="submission" date="2020-02" db="EMBL/GenBank/DDBJ databases">
        <title>Whole Genome Shotgun Sequence of Streptomyces sp. strain CWH03.</title>
        <authorList>
            <person name="Dohra H."/>
            <person name="Kodani S."/>
            <person name="Yamamura H."/>
        </authorList>
    </citation>
    <scope>NUCLEOTIDE SEQUENCE [LARGE SCALE GENOMIC DNA]</scope>
    <source>
        <strain evidence="2 3">CWH03</strain>
    </source>
</reference>
<accession>A0A6A0B0R1</accession>
<feature type="compositionally biased region" description="Polar residues" evidence="1">
    <location>
        <begin position="92"/>
        <end position="104"/>
    </location>
</feature>
<dbReference type="AlphaFoldDB" id="A0A6A0B0R1"/>
<name>A0A6A0B0R1_9ACTN</name>
<protein>
    <submittedName>
        <fullName evidence="2">Uncharacterized protein</fullName>
    </submittedName>
</protein>
<gene>
    <name evidence="2" type="ORF">SCWH03_40840</name>
</gene>
<proteinExistence type="predicted"/>
<dbReference type="EMBL" id="BLLG01000012">
    <property type="protein sequence ID" value="GFH37844.1"/>
    <property type="molecule type" value="Genomic_DNA"/>
</dbReference>
<evidence type="ECO:0000313" key="3">
    <source>
        <dbReference type="Proteomes" id="UP000484988"/>
    </source>
</evidence>
<sequence>MMAEAGRLVGGRVLWGPFLAHMAARGHGVVPAREAAATLVPPEPAHGRYVLEPDTPPGAQRGATTLTAIEEVQFKGTQSRIAVRAYRFPTVSPDSQPQTITQPSVRKPSGHQPSVTTLNLRCERSLASGHDRAAVMY</sequence>
<evidence type="ECO:0000313" key="2">
    <source>
        <dbReference type="EMBL" id="GFH37844.1"/>
    </source>
</evidence>
<organism evidence="2 3">
    <name type="scientific">Streptomyces pacificus</name>
    <dbReference type="NCBI Taxonomy" id="2705029"/>
    <lineage>
        <taxon>Bacteria</taxon>
        <taxon>Bacillati</taxon>
        <taxon>Actinomycetota</taxon>
        <taxon>Actinomycetes</taxon>
        <taxon>Kitasatosporales</taxon>
        <taxon>Streptomycetaceae</taxon>
        <taxon>Streptomyces</taxon>
    </lineage>
</organism>
<dbReference type="Proteomes" id="UP000484988">
    <property type="component" value="Unassembled WGS sequence"/>
</dbReference>
<feature type="region of interest" description="Disordered" evidence="1">
    <location>
        <begin position="91"/>
        <end position="114"/>
    </location>
</feature>
<comment type="caution">
    <text evidence="2">The sequence shown here is derived from an EMBL/GenBank/DDBJ whole genome shotgun (WGS) entry which is preliminary data.</text>
</comment>